<proteinExistence type="inferred from homology"/>
<dbReference type="GO" id="GO:1990281">
    <property type="term" value="C:efflux pump complex"/>
    <property type="evidence" value="ECO:0007669"/>
    <property type="project" value="TreeGrafter"/>
</dbReference>
<dbReference type="SUPFAM" id="SSF111369">
    <property type="entry name" value="HlyD-like secretion proteins"/>
    <property type="match status" value="1"/>
</dbReference>
<feature type="region of interest" description="Disordered" evidence="3">
    <location>
        <begin position="474"/>
        <end position="513"/>
    </location>
</feature>
<feature type="compositionally biased region" description="Basic and acidic residues" evidence="3">
    <location>
        <begin position="474"/>
        <end position="495"/>
    </location>
</feature>
<feature type="domain" description="CusB-like beta-barrel" evidence="4">
    <location>
        <begin position="333"/>
        <end position="404"/>
    </location>
</feature>
<evidence type="ECO:0000313" key="7">
    <source>
        <dbReference type="Proteomes" id="UP001165667"/>
    </source>
</evidence>
<feature type="compositionally biased region" description="Basic and acidic residues" evidence="3">
    <location>
        <begin position="20"/>
        <end position="50"/>
    </location>
</feature>
<evidence type="ECO:0000259" key="5">
    <source>
        <dbReference type="Pfam" id="PF25973"/>
    </source>
</evidence>
<feature type="coiled-coil region" evidence="2">
    <location>
        <begin position="193"/>
        <end position="227"/>
    </location>
</feature>
<comment type="similarity">
    <text evidence="1">Belongs to the membrane fusion protein (MFP) (TC 8.A.1) family.</text>
</comment>
<dbReference type="InterPro" id="IPR006143">
    <property type="entry name" value="RND_pump_MFP"/>
</dbReference>
<evidence type="ECO:0000256" key="1">
    <source>
        <dbReference type="ARBA" id="ARBA00009477"/>
    </source>
</evidence>
<evidence type="ECO:0000256" key="3">
    <source>
        <dbReference type="SAM" id="MobiDB-lite"/>
    </source>
</evidence>
<dbReference type="AlphaFoldDB" id="A0AA41YXC0"/>
<dbReference type="NCBIfam" id="TIGR01730">
    <property type="entry name" value="RND_mfp"/>
    <property type="match status" value="1"/>
</dbReference>
<comment type="caution">
    <text evidence="6">The sequence shown here is derived from an EMBL/GenBank/DDBJ whole genome shotgun (WGS) entry which is preliminary data.</text>
</comment>
<evidence type="ECO:0000313" key="6">
    <source>
        <dbReference type="EMBL" id="MCW6508966.1"/>
    </source>
</evidence>
<dbReference type="PANTHER" id="PTHR30469">
    <property type="entry name" value="MULTIDRUG RESISTANCE PROTEIN MDTA"/>
    <property type="match status" value="1"/>
</dbReference>
<evidence type="ECO:0000259" key="4">
    <source>
        <dbReference type="Pfam" id="PF25954"/>
    </source>
</evidence>
<accession>A0AA41YXC0</accession>
<organism evidence="6 7">
    <name type="scientific">Lichenifustis flavocetrariae</name>
    <dbReference type="NCBI Taxonomy" id="2949735"/>
    <lineage>
        <taxon>Bacteria</taxon>
        <taxon>Pseudomonadati</taxon>
        <taxon>Pseudomonadota</taxon>
        <taxon>Alphaproteobacteria</taxon>
        <taxon>Hyphomicrobiales</taxon>
        <taxon>Lichenihabitantaceae</taxon>
        <taxon>Lichenifustis</taxon>
    </lineage>
</organism>
<dbReference type="InterPro" id="IPR058792">
    <property type="entry name" value="Beta-barrel_RND_2"/>
</dbReference>
<name>A0AA41YXC0_9HYPH</name>
<feature type="compositionally biased region" description="Basic and acidic residues" evidence="3">
    <location>
        <begin position="57"/>
        <end position="75"/>
    </location>
</feature>
<feature type="domain" description="CzcB-like barrel-sandwich hybrid" evidence="5">
    <location>
        <begin position="153"/>
        <end position="316"/>
    </location>
</feature>
<keyword evidence="2" id="KW-0175">Coiled coil</keyword>
<dbReference type="GO" id="GO:0015562">
    <property type="term" value="F:efflux transmembrane transporter activity"/>
    <property type="evidence" value="ECO:0007669"/>
    <property type="project" value="TreeGrafter"/>
</dbReference>
<dbReference type="Pfam" id="PF25954">
    <property type="entry name" value="Beta-barrel_RND_2"/>
    <property type="match status" value="1"/>
</dbReference>
<dbReference type="RefSeq" id="WP_282585327.1">
    <property type="nucleotide sequence ID" value="NZ_JAMOIM010000007.1"/>
</dbReference>
<dbReference type="Gene3D" id="2.40.50.100">
    <property type="match status" value="1"/>
</dbReference>
<protein>
    <submittedName>
        <fullName evidence="6">Efflux RND transporter periplasmic adaptor subunit</fullName>
    </submittedName>
</protein>
<reference evidence="6" key="1">
    <citation type="submission" date="2022-05" db="EMBL/GenBank/DDBJ databases">
        <authorList>
            <person name="Pankratov T."/>
        </authorList>
    </citation>
    <scope>NUCLEOTIDE SEQUENCE</scope>
    <source>
        <strain evidence="6">BP6-180914</strain>
    </source>
</reference>
<dbReference type="InterPro" id="IPR058647">
    <property type="entry name" value="BSH_CzcB-like"/>
</dbReference>
<sequence>MTERLTPESEPEIDEPQSVHGERDRSEAAAPRTETRRHGTDRPNDGRDVIELSPTPTKEESSTAAKPDDHGKPIEGDENPPKPPPKSVFVVAGLIICALVAWGGYTHWRSYESSKQTANDTVTRPVELRTTEAKRLDKPIELTLPGETQALDTANIYPRATGYIDQRAVDIGSRVKKGDMLVHISAPDLDQQLAQAEAQIGQTRASLVQAKAQVAQAEATVNLAQVNLARANTLTQQGYETQQNRDQRQADTQTQQANVDSAKAGVAVAEANIRAQQAAIDRLTALTAFETVKAPFDGVVTSRNVDVGELVNQDSSTGTPMFTVVRDAIMRVIVRVPQGVSDGIRDGLDAKVVVPQSPQQEFKGHVTRSSVALLYSSRTLTTEVDVPNETGALRAGLYVTVTFSVPRANLEVNVPAEALMFDQHGVRIAIVENDIVKLVAVDIARDNGTTLDLRNGLKGGERVVLNPPATLKDGAKVKEIREEDEKKQDEEDKAKTAAGNDKQAASSNKNGGT</sequence>
<dbReference type="Gene3D" id="1.10.287.470">
    <property type="entry name" value="Helix hairpin bin"/>
    <property type="match status" value="1"/>
</dbReference>
<feature type="compositionally biased region" description="Polar residues" evidence="3">
    <location>
        <begin position="503"/>
        <end position="513"/>
    </location>
</feature>
<dbReference type="EMBL" id="JAMOIM010000007">
    <property type="protein sequence ID" value="MCW6508966.1"/>
    <property type="molecule type" value="Genomic_DNA"/>
</dbReference>
<dbReference type="Pfam" id="PF25973">
    <property type="entry name" value="BSH_CzcB"/>
    <property type="match status" value="1"/>
</dbReference>
<keyword evidence="7" id="KW-1185">Reference proteome</keyword>
<dbReference type="PANTHER" id="PTHR30469:SF37">
    <property type="entry name" value="RAGD PROTEIN"/>
    <property type="match status" value="1"/>
</dbReference>
<dbReference type="Gene3D" id="2.40.420.20">
    <property type="match status" value="1"/>
</dbReference>
<dbReference type="Proteomes" id="UP001165667">
    <property type="component" value="Unassembled WGS sequence"/>
</dbReference>
<gene>
    <name evidence="6" type="ORF">M8523_13135</name>
</gene>
<dbReference type="Gene3D" id="2.40.30.170">
    <property type="match status" value="1"/>
</dbReference>
<evidence type="ECO:0000256" key="2">
    <source>
        <dbReference type="SAM" id="Coils"/>
    </source>
</evidence>
<feature type="region of interest" description="Disordered" evidence="3">
    <location>
        <begin position="1"/>
        <end position="85"/>
    </location>
</feature>